<organism evidence="2">
    <name type="scientific">Anguilla anguilla</name>
    <name type="common">European freshwater eel</name>
    <name type="synonym">Muraena anguilla</name>
    <dbReference type="NCBI Taxonomy" id="7936"/>
    <lineage>
        <taxon>Eukaryota</taxon>
        <taxon>Metazoa</taxon>
        <taxon>Chordata</taxon>
        <taxon>Craniata</taxon>
        <taxon>Vertebrata</taxon>
        <taxon>Euteleostomi</taxon>
        <taxon>Actinopterygii</taxon>
        <taxon>Neopterygii</taxon>
        <taxon>Teleostei</taxon>
        <taxon>Anguilliformes</taxon>
        <taxon>Anguillidae</taxon>
        <taxon>Anguilla</taxon>
    </lineage>
</organism>
<evidence type="ECO:0000313" key="2">
    <source>
        <dbReference type="EMBL" id="JAH59136.1"/>
    </source>
</evidence>
<dbReference type="AlphaFoldDB" id="A0A0E9U008"/>
<reference evidence="2" key="1">
    <citation type="submission" date="2014-11" db="EMBL/GenBank/DDBJ databases">
        <authorList>
            <person name="Amaro Gonzalez C."/>
        </authorList>
    </citation>
    <scope>NUCLEOTIDE SEQUENCE</scope>
</reference>
<protein>
    <submittedName>
        <fullName evidence="2">Uncharacterized protein</fullName>
    </submittedName>
</protein>
<dbReference type="EMBL" id="GBXM01049441">
    <property type="protein sequence ID" value="JAH59136.1"/>
    <property type="molecule type" value="Transcribed_RNA"/>
</dbReference>
<accession>A0A0E9U008</accession>
<name>A0A0E9U008_ANGAN</name>
<evidence type="ECO:0000256" key="1">
    <source>
        <dbReference type="SAM" id="MobiDB-lite"/>
    </source>
</evidence>
<feature type="region of interest" description="Disordered" evidence="1">
    <location>
        <begin position="1"/>
        <end position="24"/>
    </location>
</feature>
<proteinExistence type="predicted"/>
<sequence>MSQEVLSRDSSTERGGVVSGPQACHHCLPSTGRVHLTSSQITHKPSQHQFHTGF</sequence>
<feature type="compositionally biased region" description="Basic and acidic residues" evidence="1">
    <location>
        <begin position="1"/>
        <end position="12"/>
    </location>
</feature>
<reference evidence="2" key="2">
    <citation type="journal article" date="2015" name="Fish Shellfish Immunol.">
        <title>Early steps in the European eel (Anguilla anguilla)-Vibrio vulnificus interaction in the gills: Role of the RtxA13 toxin.</title>
        <authorList>
            <person name="Callol A."/>
            <person name="Pajuelo D."/>
            <person name="Ebbesson L."/>
            <person name="Teles M."/>
            <person name="MacKenzie S."/>
            <person name="Amaro C."/>
        </authorList>
    </citation>
    <scope>NUCLEOTIDE SEQUENCE</scope>
</reference>